<sequence length="207" mass="23884">MASNYDNSAWFYDCLSKVVYGDALVRAQVYLLQYIPPNSSVLLAGGGTGWILEELTRKYSSGLQITYVEISSNMMALSKKRNWGQNQVTFINAPVEAVAIHQKFDVVFTPFLFDNFKEDTLQKVFSHLHQLLKPQGIWLNTDFQLTGKWWQNVLLRSMFLFFRALCSIETSVLPDINKRFKDKHYDVVAERTFFGDFILSMALRKVA</sequence>
<comment type="caution">
    <text evidence="2">The sequence shown here is derived from an EMBL/GenBank/DDBJ whole genome shotgun (WGS) entry which is preliminary data.</text>
</comment>
<dbReference type="SUPFAM" id="SSF53335">
    <property type="entry name" value="S-adenosyl-L-methionine-dependent methyltransferases"/>
    <property type="match status" value="1"/>
</dbReference>
<dbReference type="GO" id="GO:0061542">
    <property type="term" value="F:3-demethylubiquinol 3-O-methyltransferase activity"/>
    <property type="evidence" value="ECO:0007669"/>
    <property type="project" value="UniProtKB-EC"/>
</dbReference>
<dbReference type="InterPro" id="IPR029063">
    <property type="entry name" value="SAM-dependent_MTases_sf"/>
</dbReference>
<reference evidence="3" key="1">
    <citation type="journal article" date="2019" name="Int. J. Syst. Evol. Microbiol.">
        <title>The Global Catalogue of Microorganisms (GCM) 10K type strain sequencing project: providing services to taxonomists for standard genome sequencing and annotation.</title>
        <authorList>
            <consortium name="The Broad Institute Genomics Platform"/>
            <consortium name="The Broad Institute Genome Sequencing Center for Infectious Disease"/>
            <person name="Wu L."/>
            <person name="Ma J."/>
        </authorList>
    </citation>
    <scope>NUCLEOTIDE SEQUENCE [LARGE SCALE GENOMIC DNA]</scope>
    <source>
        <strain evidence="3">KCTC 22437</strain>
    </source>
</reference>
<name>A0ABW5YGM3_9SPHI</name>
<dbReference type="EC" id="2.1.1.222" evidence="2"/>
<dbReference type="EC" id="2.1.1.64" evidence="2"/>
<protein>
    <submittedName>
        <fullName evidence="2">Class I SAM-dependent methyltransferase</fullName>
        <ecNumber evidence="2">2.1.1.222</ecNumber>
        <ecNumber evidence="2">2.1.1.64</ecNumber>
    </submittedName>
</protein>
<dbReference type="Proteomes" id="UP001597557">
    <property type="component" value="Unassembled WGS sequence"/>
</dbReference>
<gene>
    <name evidence="2" type="ORF">ACFS5N_18435</name>
</gene>
<keyword evidence="2" id="KW-0808">Transferase</keyword>
<feature type="domain" description="Methyltransferase" evidence="1">
    <location>
        <begin position="41"/>
        <end position="136"/>
    </location>
</feature>
<organism evidence="2 3">
    <name type="scientific">Mucilaginibacter ximonensis</name>
    <dbReference type="NCBI Taxonomy" id="538021"/>
    <lineage>
        <taxon>Bacteria</taxon>
        <taxon>Pseudomonadati</taxon>
        <taxon>Bacteroidota</taxon>
        <taxon>Sphingobacteriia</taxon>
        <taxon>Sphingobacteriales</taxon>
        <taxon>Sphingobacteriaceae</taxon>
        <taxon>Mucilaginibacter</taxon>
    </lineage>
</organism>
<dbReference type="RefSeq" id="WP_377189198.1">
    <property type="nucleotide sequence ID" value="NZ_JBHUPD010000004.1"/>
</dbReference>
<proteinExistence type="predicted"/>
<dbReference type="GO" id="GO:0102208">
    <property type="term" value="F:2-polyprenyl-6-hydroxyphenol methylase activity"/>
    <property type="evidence" value="ECO:0007669"/>
    <property type="project" value="UniProtKB-EC"/>
</dbReference>
<dbReference type="InterPro" id="IPR041698">
    <property type="entry name" value="Methyltransf_25"/>
</dbReference>
<keyword evidence="3" id="KW-1185">Reference proteome</keyword>
<dbReference type="EMBL" id="JBHUPD010000004">
    <property type="protein sequence ID" value="MFD2874467.1"/>
    <property type="molecule type" value="Genomic_DNA"/>
</dbReference>
<accession>A0ABW5YGM3</accession>
<dbReference type="Pfam" id="PF13649">
    <property type="entry name" value="Methyltransf_25"/>
    <property type="match status" value="1"/>
</dbReference>
<evidence type="ECO:0000313" key="2">
    <source>
        <dbReference type="EMBL" id="MFD2874467.1"/>
    </source>
</evidence>
<evidence type="ECO:0000313" key="3">
    <source>
        <dbReference type="Proteomes" id="UP001597557"/>
    </source>
</evidence>
<evidence type="ECO:0000259" key="1">
    <source>
        <dbReference type="Pfam" id="PF13649"/>
    </source>
</evidence>
<dbReference type="GO" id="GO:0032259">
    <property type="term" value="P:methylation"/>
    <property type="evidence" value="ECO:0007669"/>
    <property type="project" value="UniProtKB-KW"/>
</dbReference>
<keyword evidence="2" id="KW-0489">Methyltransferase</keyword>
<dbReference type="Gene3D" id="3.40.50.150">
    <property type="entry name" value="Vaccinia Virus protein VP39"/>
    <property type="match status" value="1"/>
</dbReference>